<dbReference type="GO" id="GO:0004822">
    <property type="term" value="F:isoleucine-tRNA ligase activity"/>
    <property type="evidence" value="ECO:0007669"/>
    <property type="project" value="UniProtKB-UniRule"/>
</dbReference>
<dbReference type="InterPro" id="IPR023586">
    <property type="entry name" value="Ile-tRNA-ligase_type2"/>
</dbReference>
<keyword evidence="6" id="KW-0030">Aminoacyl-tRNA synthetase</keyword>
<evidence type="ECO:0000256" key="8">
    <source>
        <dbReference type="ARBA" id="ARBA00048359"/>
    </source>
</evidence>
<dbReference type="InterPro" id="IPR009080">
    <property type="entry name" value="tRNAsynth_Ia_anticodon-bd"/>
</dbReference>
<dbReference type="Proteomes" id="UP000176923">
    <property type="component" value="Unassembled WGS sequence"/>
</dbReference>
<comment type="catalytic activity">
    <reaction evidence="8">
        <text>tRNA(Ile) + L-isoleucine + ATP = L-isoleucyl-tRNA(Ile) + AMP + diphosphate</text>
        <dbReference type="Rhea" id="RHEA:11060"/>
        <dbReference type="Rhea" id="RHEA-COMP:9666"/>
        <dbReference type="Rhea" id="RHEA-COMP:9695"/>
        <dbReference type="ChEBI" id="CHEBI:30616"/>
        <dbReference type="ChEBI" id="CHEBI:33019"/>
        <dbReference type="ChEBI" id="CHEBI:58045"/>
        <dbReference type="ChEBI" id="CHEBI:78442"/>
        <dbReference type="ChEBI" id="CHEBI:78528"/>
        <dbReference type="ChEBI" id="CHEBI:456215"/>
        <dbReference type="EC" id="6.1.1.5"/>
    </reaction>
</comment>
<feature type="domain" description="Aminoacyl-tRNA synthetase class Ia" evidence="10">
    <location>
        <begin position="18"/>
        <end position="669"/>
    </location>
</feature>
<dbReference type="SUPFAM" id="SSF52374">
    <property type="entry name" value="Nucleotidylyl transferase"/>
    <property type="match status" value="1"/>
</dbReference>
<dbReference type="Gene3D" id="3.40.50.620">
    <property type="entry name" value="HUPs"/>
    <property type="match status" value="2"/>
</dbReference>
<dbReference type="GO" id="GO:0002161">
    <property type="term" value="F:aminoacyl-tRNA deacylase activity"/>
    <property type="evidence" value="ECO:0007669"/>
    <property type="project" value="InterPro"/>
</dbReference>
<protein>
    <recommendedName>
        <fullName evidence="1 9">Isoleucine--tRNA ligase</fullName>
        <ecNumber evidence="1 9">6.1.1.5</ecNumber>
    </recommendedName>
</protein>
<evidence type="ECO:0000256" key="6">
    <source>
        <dbReference type="ARBA" id="ARBA00023146"/>
    </source>
</evidence>
<dbReference type="Gene3D" id="1.10.730.10">
    <property type="entry name" value="Isoleucyl-tRNA Synthetase, Domain 1"/>
    <property type="match status" value="1"/>
</dbReference>
<name>A0A1F5ZW03_9BACT</name>
<dbReference type="Pfam" id="PF00133">
    <property type="entry name" value="tRNA-synt_1"/>
    <property type="match status" value="1"/>
</dbReference>
<keyword evidence="2 12" id="KW-0436">Ligase</keyword>
<dbReference type="GO" id="GO:0005524">
    <property type="term" value="F:ATP binding"/>
    <property type="evidence" value="ECO:0007669"/>
    <property type="project" value="UniProtKB-KW"/>
</dbReference>
<dbReference type="GO" id="GO:0000049">
    <property type="term" value="F:tRNA binding"/>
    <property type="evidence" value="ECO:0007669"/>
    <property type="project" value="InterPro"/>
</dbReference>
<dbReference type="STRING" id="1798382.A3D77_02185"/>
<dbReference type="PRINTS" id="PR00984">
    <property type="entry name" value="TRNASYNTHILE"/>
</dbReference>
<reference evidence="12 13" key="1">
    <citation type="journal article" date="2016" name="Nat. Commun.">
        <title>Thousands of microbial genomes shed light on interconnected biogeochemical processes in an aquifer system.</title>
        <authorList>
            <person name="Anantharaman K."/>
            <person name="Brown C.T."/>
            <person name="Hug L.A."/>
            <person name="Sharon I."/>
            <person name="Castelle C.J."/>
            <person name="Probst A.J."/>
            <person name="Thomas B.C."/>
            <person name="Singh A."/>
            <person name="Wilkins M.J."/>
            <person name="Karaoz U."/>
            <person name="Brodie E.L."/>
            <person name="Williams K.H."/>
            <person name="Hubbard S.S."/>
            <person name="Banfield J.F."/>
        </authorList>
    </citation>
    <scope>NUCLEOTIDE SEQUENCE [LARGE SCALE GENOMIC DNA]</scope>
</reference>
<dbReference type="InterPro" id="IPR002301">
    <property type="entry name" value="Ile-tRNA-ligase"/>
</dbReference>
<evidence type="ECO:0000259" key="10">
    <source>
        <dbReference type="Pfam" id="PF00133"/>
    </source>
</evidence>
<dbReference type="Pfam" id="PF08264">
    <property type="entry name" value="Anticodon_1"/>
    <property type="match status" value="1"/>
</dbReference>
<dbReference type="GO" id="GO:0006428">
    <property type="term" value="P:isoleucyl-tRNA aminoacylation"/>
    <property type="evidence" value="ECO:0007669"/>
    <property type="project" value="UniProtKB-UniRule"/>
</dbReference>
<sequence>MFKPVSSQVNFPELENKILNHWYKDGVIAKYLAKNSKAKKGFSFLDGPITANNPMGVHHGWGRTYKDLWQRYHTMKGDQQRYQNGFDCQGLWVEVEVEKELGLRNKKDIENLIPGDKSASIAKFVQLCKERVLKFSKIQTEQSKRLGYFMDWDHSYYTMSDENNYMIWHFLKVCHEKGWIYKGKDSVPWCPRCETAISQHEMLTEDYKEVVHESVYLKLPLVGKEKEYILVWTTTPWTIPANIAVAVDANVDYAQVKLENGDLVWLGKESTQRVLGKNITMEKTVKGKELAGLKYKGPYDNLPAVEKISQDPKFHTIIPTDPLIMPISPLEGTEMVHTAVSAGTEDFHLGKKLKLPMIPVIDDTATYIEGLGDLKGKNAKKHPEIIIDFLKQNSWVLKTEQYKHRYPACWRCKTELVWKVAEEWYIAMDKKEKERKGEKEKESKTLREKMIESAKMIEWMPEFGLERELDWLSHMSDWLISKPNRYWGLALPIYECKECGWFDVIGGKDELKEKAVSGWNEFESHTPHKPYIDQVTISCPNCKKEVSRILDVGNVWLDAGIVPFSTFIDPKTHKLSYITDKKYWRSWFPVDFITESFPGQFKNWFYSMIAMSTVLEGRNPFKRVLGYASVLGEDGRPMHKSWGNSIEFNEAADKIGVDVMRFMYCSQNPEQNLLFGYKKADEARRSFHLLLWNIYNFFITYALIDKRSQGSLQTSKNILDKWIIARLEEVIKRVTFALDQYHPSLATESFSSFVNDFSTWYIRRSRDRVGPTANDEKDKTQFYATTFSVLTTLSKILAPFVPFISEEIFTNLTGKESVHLEDWPITDEKKIDQKLISEMNKARELTTYGHAKRKLGGIKVRIPIFKLSFDAPSEYDDIRDDIRSLVLDELNAKNIIVNGSQWFPKKEVKVSDESLKAEGEARDIVRTVQVKRKELGCSLDEKVIVTLPNIPAGFENWIKTQTLAKELKIGPAISVSRLQA</sequence>
<dbReference type="SUPFAM" id="SSF47323">
    <property type="entry name" value="Anticodon-binding domain of a subclass of class I aminoacyl-tRNA synthetases"/>
    <property type="match status" value="1"/>
</dbReference>
<keyword evidence="3" id="KW-0547">Nucleotide-binding</keyword>
<dbReference type="PANTHER" id="PTHR42780">
    <property type="entry name" value="SOLEUCYL-TRNA SYNTHETASE"/>
    <property type="match status" value="1"/>
</dbReference>
<dbReference type="EC" id="6.1.1.5" evidence="1 9"/>
<dbReference type="InterPro" id="IPR002300">
    <property type="entry name" value="aa-tRNA-synth_Ia"/>
</dbReference>
<gene>
    <name evidence="12" type="ORF">A3D77_02185</name>
</gene>
<evidence type="ECO:0000256" key="9">
    <source>
        <dbReference type="NCBIfam" id="TIGR00392"/>
    </source>
</evidence>
<dbReference type="EMBL" id="MFJL01000014">
    <property type="protein sequence ID" value="OGG16247.1"/>
    <property type="molecule type" value="Genomic_DNA"/>
</dbReference>
<dbReference type="InterPro" id="IPR013155">
    <property type="entry name" value="M/V/L/I-tRNA-synth_anticd-bd"/>
</dbReference>
<evidence type="ECO:0000256" key="7">
    <source>
        <dbReference type="ARBA" id="ARBA00025217"/>
    </source>
</evidence>
<evidence type="ECO:0000313" key="12">
    <source>
        <dbReference type="EMBL" id="OGG16247.1"/>
    </source>
</evidence>
<evidence type="ECO:0000256" key="2">
    <source>
        <dbReference type="ARBA" id="ARBA00022598"/>
    </source>
</evidence>
<dbReference type="InterPro" id="IPR033709">
    <property type="entry name" value="Anticodon_Ile_ABEc"/>
</dbReference>
<keyword evidence="4" id="KW-0067">ATP-binding</keyword>
<dbReference type="PANTHER" id="PTHR42780:SF1">
    <property type="entry name" value="ISOLEUCINE--TRNA LIGASE, CYTOPLASMIC"/>
    <property type="match status" value="1"/>
</dbReference>
<proteinExistence type="predicted"/>
<comment type="function">
    <text evidence="7">Catalyzes the attachment of isoleucine to tRNA(Ile). As IleRS can inadvertently accommodate and process structurally similar amino acids such as valine, to avoid such errors it has two additional distinct tRNA(Ile)-dependent editing activities. One activity is designated as 'pretransfer' editing and involves the hydrolysis of activated Val-AMP. The other activity is designated 'posttransfer' editing and involves deacylation of mischarged Val-tRNA(Ile).</text>
</comment>
<organism evidence="12 13">
    <name type="scientific">Candidatus Gottesmanbacteria bacterium RIFCSPHIGHO2_02_FULL_39_11</name>
    <dbReference type="NCBI Taxonomy" id="1798382"/>
    <lineage>
        <taxon>Bacteria</taxon>
        <taxon>Candidatus Gottesmaniibacteriota</taxon>
    </lineage>
</organism>
<accession>A0A1F5ZW03</accession>
<keyword evidence="5" id="KW-0648">Protein biosynthesis</keyword>
<evidence type="ECO:0000259" key="11">
    <source>
        <dbReference type="Pfam" id="PF08264"/>
    </source>
</evidence>
<evidence type="ECO:0000256" key="4">
    <source>
        <dbReference type="ARBA" id="ARBA00022840"/>
    </source>
</evidence>
<comment type="caution">
    <text evidence="12">The sequence shown here is derived from an EMBL/GenBank/DDBJ whole genome shotgun (WGS) entry which is preliminary data.</text>
</comment>
<evidence type="ECO:0000256" key="1">
    <source>
        <dbReference type="ARBA" id="ARBA00013165"/>
    </source>
</evidence>
<dbReference type="GO" id="GO:0005737">
    <property type="term" value="C:cytoplasm"/>
    <property type="evidence" value="ECO:0007669"/>
    <property type="project" value="UniProtKB-UniRule"/>
</dbReference>
<dbReference type="AlphaFoldDB" id="A0A1F5ZW03"/>
<dbReference type="InterPro" id="IPR009008">
    <property type="entry name" value="Val/Leu/Ile-tRNA-synth_edit"/>
</dbReference>
<dbReference type="InterPro" id="IPR014729">
    <property type="entry name" value="Rossmann-like_a/b/a_fold"/>
</dbReference>
<evidence type="ECO:0000313" key="13">
    <source>
        <dbReference type="Proteomes" id="UP000176923"/>
    </source>
</evidence>
<evidence type="ECO:0000256" key="3">
    <source>
        <dbReference type="ARBA" id="ARBA00022741"/>
    </source>
</evidence>
<dbReference type="CDD" id="cd07961">
    <property type="entry name" value="Anticodon_Ia_Ile_ABEc"/>
    <property type="match status" value="1"/>
</dbReference>
<feature type="domain" description="Methionyl/Valyl/Leucyl/Isoleucyl-tRNA synthetase anticodon-binding" evidence="11">
    <location>
        <begin position="720"/>
        <end position="854"/>
    </location>
</feature>
<dbReference type="NCBIfam" id="TIGR00392">
    <property type="entry name" value="ileS"/>
    <property type="match status" value="1"/>
</dbReference>
<evidence type="ECO:0000256" key="5">
    <source>
        <dbReference type="ARBA" id="ARBA00022917"/>
    </source>
</evidence>
<dbReference type="SUPFAM" id="SSF50677">
    <property type="entry name" value="ValRS/IleRS/LeuRS editing domain"/>
    <property type="match status" value="1"/>
</dbReference>